<evidence type="ECO:0000256" key="6">
    <source>
        <dbReference type="SAM" id="Phobius"/>
    </source>
</evidence>
<dbReference type="RefSeq" id="WP_021321005.1">
    <property type="nucleotide sequence ID" value="NZ_JAUE01000049.1"/>
</dbReference>
<feature type="domain" description="Gram-positive cocci surface proteins LPxTG" evidence="8">
    <location>
        <begin position="489"/>
        <end position="522"/>
    </location>
</feature>
<feature type="region of interest" description="Disordered" evidence="5">
    <location>
        <begin position="299"/>
        <end position="499"/>
    </location>
</feature>
<evidence type="ECO:0000256" key="3">
    <source>
        <dbReference type="ARBA" id="ARBA00022729"/>
    </source>
</evidence>
<keyword evidence="9" id="KW-0176">Collagen</keyword>
<dbReference type="InterPro" id="IPR019931">
    <property type="entry name" value="LPXTG_anchor"/>
</dbReference>
<dbReference type="AlphaFoldDB" id="A0AAW3GKX9"/>
<keyword evidence="1" id="KW-0134">Cell wall</keyword>
<dbReference type="InterPro" id="IPR008160">
    <property type="entry name" value="Collagen"/>
</dbReference>
<dbReference type="Pfam" id="PF08341">
    <property type="entry name" value="TED"/>
    <property type="match status" value="1"/>
</dbReference>
<evidence type="ECO:0000256" key="5">
    <source>
        <dbReference type="SAM" id="MobiDB-lite"/>
    </source>
</evidence>
<feature type="transmembrane region" description="Helical" evidence="6">
    <location>
        <begin position="498"/>
        <end position="516"/>
    </location>
</feature>
<gene>
    <name evidence="9" type="ORF">AT55_00416</name>
</gene>
<organism evidence="9 10">
    <name type="scientific">Streptococcus equi subsp. zooepidemicus Sz4is</name>
    <dbReference type="NCBI Taxonomy" id="1381082"/>
    <lineage>
        <taxon>Bacteria</taxon>
        <taxon>Bacillati</taxon>
        <taxon>Bacillota</taxon>
        <taxon>Bacilli</taxon>
        <taxon>Lactobacillales</taxon>
        <taxon>Streptococcaceae</taxon>
        <taxon>Streptococcus</taxon>
    </lineage>
</organism>
<keyword evidence="2" id="KW-0964">Secreted</keyword>
<sequence>MRKTMKKMLAASTLCIIMSGSFISGSARVLAEQYYGYDDGTKGQQNWPAFLYVTPTDQPKREVDENHCVYCFNRGLHYPEPWEANYTNTYKPPLRLPIYDKTIGNNDFLKQYSQTHSQNLAPKLITVLANGYPYHKLGSLSADQSRRLTQLAIWHFTDGYQTQHFKQGYSLTPEEDKELKMLIEKAEKAESTSQNLNLDLYVSAQHTNYYQHLLGSTPVSKPQKDLIPNNCLCHKIYLKKEGNSGILIITYIDKNGNNTYDPEKEGNSGILIITYIDKNGNNTYDPEEQIIQKELIKHGLNGPRGEKGPQGERGPAGKDGEKGKDGKKGEQGLPGPKGERGPAGPQGPRGDKGDQGETGPAGPKGETGPQGPRGDKGETGERGPKGDPGRDGKDGDPGKQGERGEQGPQGERGEQGPRGENHTPNPDPMPQPEPQPMPDPAPKPMDPKPESKPEPKPTPQPEVKPKPETKPQKPTKPSNATSQSSGKALPKTNDTGSLMTALGTGLLSLLGLGFLTKRKRKD</sequence>
<dbReference type="PANTHER" id="PTHR37456">
    <property type="entry name" value="SI:CH211-266K2.1"/>
    <property type="match status" value="1"/>
</dbReference>
<dbReference type="Gene3D" id="2.30.30.670">
    <property type="entry name" value="Thioester domain"/>
    <property type="match status" value="2"/>
</dbReference>
<proteinExistence type="predicted"/>
<feature type="compositionally biased region" description="Basic and acidic residues" evidence="5">
    <location>
        <begin position="304"/>
        <end position="330"/>
    </location>
</feature>
<keyword evidence="6" id="KW-0812">Transmembrane</keyword>
<reference evidence="9 10" key="1">
    <citation type="submission" date="2013-11" db="EMBL/GenBank/DDBJ databases">
        <authorList>
            <person name="da Piedade I."/>
            <person name="Tang M.H.E."/>
            <person name="Bojesen A.M."/>
        </authorList>
    </citation>
    <scope>NUCLEOTIDE SEQUENCE [LARGE SCALE GENOMIC DNA]</scope>
    <source>
        <strain evidence="9 10">Sz4is</strain>
    </source>
</reference>
<evidence type="ECO:0000313" key="9">
    <source>
        <dbReference type="EMBL" id="KIS17040.1"/>
    </source>
</evidence>
<feature type="compositionally biased region" description="Basic and acidic residues" evidence="5">
    <location>
        <begin position="373"/>
        <end position="421"/>
    </location>
</feature>
<dbReference type="EMBL" id="JAUE01000049">
    <property type="protein sequence ID" value="KIS17040.1"/>
    <property type="molecule type" value="Genomic_DNA"/>
</dbReference>
<protein>
    <submittedName>
        <fullName evidence="9">Collagen and fibronectin-binding collagen-like cell surface-anchored protein FneE</fullName>
    </submittedName>
</protein>
<feature type="compositionally biased region" description="Pro residues" evidence="5">
    <location>
        <begin position="425"/>
        <end position="444"/>
    </location>
</feature>
<evidence type="ECO:0000256" key="2">
    <source>
        <dbReference type="ARBA" id="ARBA00022525"/>
    </source>
</evidence>
<dbReference type="PROSITE" id="PS50847">
    <property type="entry name" value="GRAM_POS_ANCHORING"/>
    <property type="match status" value="1"/>
</dbReference>
<feature type="chain" id="PRO_5043397120" evidence="7">
    <location>
        <begin position="27"/>
        <end position="522"/>
    </location>
</feature>
<keyword evidence="4" id="KW-0572">Peptidoglycan-anchor</keyword>
<comment type="caution">
    <text evidence="9">The sequence shown here is derived from an EMBL/GenBank/DDBJ whole genome shotgun (WGS) entry which is preliminary data.</text>
</comment>
<dbReference type="Pfam" id="PF01391">
    <property type="entry name" value="Collagen"/>
    <property type="match status" value="1"/>
</dbReference>
<name>A0AAW3GKX9_STRSZ</name>
<keyword evidence="6" id="KW-0472">Membrane</keyword>
<dbReference type="NCBIfam" id="NF012162">
    <property type="entry name" value="surf_Nterm_1"/>
    <property type="match status" value="1"/>
</dbReference>
<evidence type="ECO:0000256" key="1">
    <source>
        <dbReference type="ARBA" id="ARBA00022512"/>
    </source>
</evidence>
<dbReference type="NCBIfam" id="TIGR01167">
    <property type="entry name" value="LPXTG_anchor"/>
    <property type="match status" value="1"/>
</dbReference>
<feature type="signal peptide" evidence="7">
    <location>
        <begin position="1"/>
        <end position="26"/>
    </location>
</feature>
<feature type="compositionally biased region" description="Basic and acidic residues" evidence="5">
    <location>
        <begin position="445"/>
        <end position="455"/>
    </location>
</feature>
<dbReference type="NCBIfam" id="TIGR03934">
    <property type="entry name" value="TQXA_dom"/>
    <property type="match status" value="1"/>
</dbReference>
<dbReference type="InterPro" id="IPR013552">
    <property type="entry name" value="Thioester_dom"/>
</dbReference>
<dbReference type="InterPro" id="IPR050938">
    <property type="entry name" value="Collagen_Structural_Proteins"/>
</dbReference>
<accession>A0AAW3GKX9</accession>
<evidence type="ECO:0000256" key="7">
    <source>
        <dbReference type="SAM" id="SignalP"/>
    </source>
</evidence>
<dbReference type="PANTHER" id="PTHR37456:SF4">
    <property type="entry name" value="COLLAGEN ALPHA-1(XXIII) CHAIN"/>
    <property type="match status" value="1"/>
</dbReference>
<keyword evidence="3 7" id="KW-0732">Signal</keyword>
<evidence type="ECO:0000313" key="10">
    <source>
        <dbReference type="Proteomes" id="UP000032278"/>
    </source>
</evidence>
<keyword evidence="6" id="KW-1133">Transmembrane helix</keyword>
<evidence type="ECO:0000259" key="8">
    <source>
        <dbReference type="PROSITE" id="PS50847"/>
    </source>
</evidence>
<evidence type="ECO:0000256" key="4">
    <source>
        <dbReference type="ARBA" id="ARBA00023088"/>
    </source>
</evidence>
<dbReference type="Proteomes" id="UP000032278">
    <property type="component" value="Unassembled WGS sequence"/>
</dbReference>
<dbReference type="InterPro" id="IPR023849">
    <property type="entry name" value="TQXA_dom"/>
</dbReference>